<organism evidence="2 3">
    <name type="scientific">Saccharolobus caldissimus</name>
    <dbReference type="NCBI Taxonomy" id="1702097"/>
    <lineage>
        <taxon>Archaea</taxon>
        <taxon>Thermoproteota</taxon>
        <taxon>Thermoprotei</taxon>
        <taxon>Sulfolobales</taxon>
        <taxon>Sulfolobaceae</taxon>
        <taxon>Saccharolobus</taxon>
    </lineage>
</organism>
<protein>
    <submittedName>
        <fullName evidence="2">Uncharacterized protein</fullName>
    </submittedName>
</protein>
<keyword evidence="1" id="KW-0472">Membrane</keyword>
<dbReference type="RefSeq" id="WP_229569679.1">
    <property type="nucleotide sequence ID" value="NZ_AP025226.1"/>
</dbReference>
<dbReference type="GeneID" id="68867102"/>
<feature type="transmembrane region" description="Helical" evidence="1">
    <location>
        <begin position="7"/>
        <end position="29"/>
    </location>
</feature>
<proteinExistence type="predicted"/>
<sequence length="136" mass="15283">MKGISEAITVVFLILITLIAITVVSLYYLHTITLNQLSLTQEIKDQYIDAGQLLSLVYYQQKGNSSYFYVVNIGNIPINISQIYVNSIPVKFIIYNSTTTHISVLYPQLVYVILVYTNTTSIVIKTTNNNLIQIGA</sequence>
<keyword evidence="3" id="KW-1185">Reference proteome</keyword>
<dbReference type="AlphaFoldDB" id="A0AAQ4CU81"/>
<evidence type="ECO:0000313" key="3">
    <source>
        <dbReference type="Proteomes" id="UP001319921"/>
    </source>
</evidence>
<dbReference type="Proteomes" id="UP001319921">
    <property type="component" value="Chromosome"/>
</dbReference>
<dbReference type="EMBL" id="AP025226">
    <property type="protein sequence ID" value="BDB99362.1"/>
    <property type="molecule type" value="Genomic_DNA"/>
</dbReference>
<evidence type="ECO:0000313" key="2">
    <source>
        <dbReference type="EMBL" id="BDB99362.1"/>
    </source>
</evidence>
<keyword evidence="1" id="KW-0812">Transmembrane</keyword>
<name>A0AAQ4CU81_9CREN</name>
<evidence type="ECO:0000256" key="1">
    <source>
        <dbReference type="SAM" id="Phobius"/>
    </source>
</evidence>
<keyword evidence="1" id="KW-1133">Transmembrane helix</keyword>
<reference evidence="2 3" key="1">
    <citation type="journal article" date="2022" name="Microbiol. Resour. Announc.">
        <title>Complete Genome Sequence of the Hyperthermophilic and Acidophilic Archaeon Saccharolobus caldissimus Strain HS-3T.</title>
        <authorList>
            <person name="Sakai H.D."/>
            <person name="Kurosawa N."/>
        </authorList>
    </citation>
    <scope>NUCLEOTIDE SEQUENCE [LARGE SCALE GENOMIC DNA]</scope>
    <source>
        <strain evidence="2 3">JCM32116</strain>
    </source>
</reference>
<accession>A0AAQ4CU81</accession>
<gene>
    <name evidence="2" type="ORF">SACC_23790</name>
</gene>
<dbReference type="KEGG" id="scas:SACC_23790"/>